<name>A0A381V8K3_9ZZZZ</name>
<dbReference type="AlphaFoldDB" id="A0A381V8K3"/>
<gene>
    <name evidence="1" type="ORF">METZ01_LOCUS89569</name>
</gene>
<dbReference type="InterPro" id="IPR042099">
    <property type="entry name" value="ANL_N_sf"/>
</dbReference>
<dbReference type="Gene3D" id="3.40.50.12780">
    <property type="entry name" value="N-terminal domain of ligase-like"/>
    <property type="match status" value="1"/>
</dbReference>
<proteinExistence type="predicted"/>
<reference evidence="1" key="1">
    <citation type="submission" date="2018-05" db="EMBL/GenBank/DDBJ databases">
        <authorList>
            <person name="Lanie J.A."/>
            <person name="Ng W.-L."/>
            <person name="Kazmierczak K.M."/>
            <person name="Andrzejewski T.M."/>
            <person name="Davidsen T.M."/>
            <person name="Wayne K.J."/>
            <person name="Tettelin H."/>
            <person name="Glass J.I."/>
            <person name="Rusch D."/>
            <person name="Podicherti R."/>
            <person name="Tsui H.-C.T."/>
            <person name="Winkler M.E."/>
        </authorList>
    </citation>
    <scope>NUCLEOTIDE SEQUENCE</scope>
</reference>
<dbReference type="SUPFAM" id="SSF56801">
    <property type="entry name" value="Acetyl-CoA synthetase-like"/>
    <property type="match status" value="1"/>
</dbReference>
<evidence type="ECO:0000313" key="1">
    <source>
        <dbReference type="EMBL" id="SVA36715.1"/>
    </source>
</evidence>
<accession>A0A381V8K3</accession>
<sequence>MSEALSDRIYQAQCMGNIEPIEFMVPYPNIYSLIEGENIKYGHRVLFTGYNLTNKDFLRLVHQGANWLRENGLQPKERVFIHDLEYPMAEIIAFSIWAYGATVILASSTSGKKDLNGIKPSFVVNATNCPSIESLTNYSTEFMPTFRPALHHEALIYCVADKIIQLSHYNLLVNTNGLQKYLGLNRDDTFLVKLAPESTAWAVLQLLLPLYAAASITSNNPKIILGMEGQFDNPDYIIKMDWAEISKENNIIFILPENTAVLCIGDKPIHMTAIEKRNKIMKINGHSVMMGYMNENNNEAVFRNNGMMIKRT</sequence>
<dbReference type="EMBL" id="UINC01008146">
    <property type="protein sequence ID" value="SVA36715.1"/>
    <property type="molecule type" value="Genomic_DNA"/>
</dbReference>
<protein>
    <recommendedName>
        <fullName evidence="2">AMP-dependent synthetase/ligase domain-containing protein</fullName>
    </recommendedName>
</protein>
<evidence type="ECO:0008006" key="2">
    <source>
        <dbReference type="Google" id="ProtNLM"/>
    </source>
</evidence>
<organism evidence="1">
    <name type="scientific">marine metagenome</name>
    <dbReference type="NCBI Taxonomy" id="408172"/>
    <lineage>
        <taxon>unclassified sequences</taxon>
        <taxon>metagenomes</taxon>
        <taxon>ecological metagenomes</taxon>
    </lineage>
</organism>